<evidence type="ECO:0000256" key="2">
    <source>
        <dbReference type="SAM" id="MobiDB-lite"/>
    </source>
</evidence>
<protein>
    <submittedName>
        <fullName evidence="3">Uncharacterized protein</fullName>
    </submittedName>
</protein>
<dbReference type="HOGENOM" id="CLU_483170_0_0_1"/>
<feature type="compositionally biased region" description="Pro residues" evidence="2">
    <location>
        <begin position="493"/>
        <end position="505"/>
    </location>
</feature>
<name>A0A067PXF6_9AGAM</name>
<feature type="compositionally biased region" description="Polar residues" evidence="2">
    <location>
        <begin position="533"/>
        <end position="553"/>
    </location>
</feature>
<dbReference type="EMBL" id="KL197726">
    <property type="protein sequence ID" value="KDQ55026.1"/>
    <property type="molecule type" value="Genomic_DNA"/>
</dbReference>
<feature type="compositionally biased region" description="Basic residues" evidence="2">
    <location>
        <begin position="572"/>
        <end position="586"/>
    </location>
</feature>
<dbReference type="InParanoid" id="A0A067PXF6"/>
<sequence>MAAFRFFDLPSVRKQLRPQETHSIEAERFVKWALSSEAQRDKVDRFHLHEMKWGKKPAHRKILPVPSHEYLILTFRMGATTATFRVERDTDSWMTVLGPNRTSTRKDTVKISDDRSPTPDDLNPVATLVLKDCSSISIDRFATLLDITTKVSRHYNLWTFNCWWFVGQLWSNLVRLLPQGIDLDFRTRENLVSHSAEDSEAIRFARVKNFVHLECLKRFHGTEAVFESAKAAELASGAIRSTFELTFGGPVIRGINRGAIDRCLRKHLEETGHIRRSLEEHLDDLDGQTVTEDVEEHLNPALEEPSRVKQLKHTIVDQEETIRNLRMENDELKNEVKRSRESARTRYEVGSKDETVVSRTTVQLDIKMFNIPPVTFSREVMRGTQSPVISSEHRPGFTEDIMPPKVIHALPSDGPDKHSIGKVSQSRRSKPTSSTPLIGDRPSFAEIVKTTPSLPPTPAAVNKKAPLTGQNLSAPLVTHIICEDVAGTQPQPQSQPSPLPLPQPPTLIYSDSIPTSQPHRPKQHSYADVTKARVTSRSFPNNIAKNMSAQSALTAHKERSVVSNDTRPPTAGRRRPEHQRHKSTAY</sequence>
<keyword evidence="4" id="KW-1185">Reference proteome</keyword>
<proteinExistence type="predicted"/>
<feature type="coiled-coil region" evidence="1">
    <location>
        <begin position="308"/>
        <end position="342"/>
    </location>
</feature>
<accession>A0A067PXF6</accession>
<evidence type="ECO:0000256" key="1">
    <source>
        <dbReference type="SAM" id="Coils"/>
    </source>
</evidence>
<dbReference type="AlphaFoldDB" id="A0A067PXF6"/>
<dbReference type="Proteomes" id="UP000027265">
    <property type="component" value="Unassembled WGS sequence"/>
</dbReference>
<gene>
    <name evidence="3" type="ORF">JAAARDRAFT_339566</name>
</gene>
<feature type="region of interest" description="Disordered" evidence="2">
    <location>
        <begin position="487"/>
        <end position="586"/>
    </location>
</feature>
<reference evidence="4" key="1">
    <citation type="journal article" date="2014" name="Proc. Natl. Acad. Sci. U.S.A.">
        <title>Extensive sampling of basidiomycete genomes demonstrates inadequacy of the white-rot/brown-rot paradigm for wood decay fungi.</title>
        <authorList>
            <person name="Riley R."/>
            <person name="Salamov A.A."/>
            <person name="Brown D.W."/>
            <person name="Nagy L.G."/>
            <person name="Floudas D."/>
            <person name="Held B.W."/>
            <person name="Levasseur A."/>
            <person name="Lombard V."/>
            <person name="Morin E."/>
            <person name="Otillar R."/>
            <person name="Lindquist E.A."/>
            <person name="Sun H."/>
            <person name="LaButti K.M."/>
            <person name="Schmutz J."/>
            <person name="Jabbour D."/>
            <person name="Luo H."/>
            <person name="Baker S.E."/>
            <person name="Pisabarro A.G."/>
            <person name="Walton J.D."/>
            <person name="Blanchette R.A."/>
            <person name="Henrissat B."/>
            <person name="Martin F."/>
            <person name="Cullen D."/>
            <person name="Hibbett D.S."/>
            <person name="Grigoriev I.V."/>
        </authorList>
    </citation>
    <scope>NUCLEOTIDE SEQUENCE [LARGE SCALE GENOMIC DNA]</scope>
    <source>
        <strain evidence="4">MUCL 33604</strain>
    </source>
</reference>
<evidence type="ECO:0000313" key="4">
    <source>
        <dbReference type="Proteomes" id="UP000027265"/>
    </source>
</evidence>
<keyword evidence="1" id="KW-0175">Coiled coil</keyword>
<feature type="region of interest" description="Disordered" evidence="2">
    <location>
        <begin position="405"/>
        <end position="443"/>
    </location>
</feature>
<evidence type="ECO:0000313" key="3">
    <source>
        <dbReference type="EMBL" id="KDQ55026.1"/>
    </source>
</evidence>
<organism evidence="3 4">
    <name type="scientific">Jaapia argillacea MUCL 33604</name>
    <dbReference type="NCBI Taxonomy" id="933084"/>
    <lineage>
        <taxon>Eukaryota</taxon>
        <taxon>Fungi</taxon>
        <taxon>Dikarya</taxon>
        <taxon>Basidiomycota</taxon>
        <taxon>Agaricomycotina</taxon>
        <taxon>Agaricomycetes</taxon>
        <taxon>Agaricomycetidae</taxon>
        <taxon>Jaapiales</taxon>
        <taxon>Jaapiaceae</taxon>
        <taxon>Jaapia</taxon>
    </lineage>
</organism>